<comment type="cofactor">
    <cofactor evidence="1">
        <name>pyridoxal 5'-phosphate</name>
        <dbReference type="ChEBI" id="CHEBI:597326"/>
    </cofactor>
</comment>
<organism evidence="4 5">
    <name type="scientific">Linnemannia gamsii</name>
    <dbReference type="NCBI Taxonomy" id="64522"/>
    <lineage>
        <taxon>Eukaryota</taxon>
        <taxon>Fungi</taxon>
        <taxon>Fungi incertae sedis</taxon>
        <taxon>Mucoromycota</taxon>
        <taxon>Mortierellomycotina</taxon>
        <taxon>Mortierellomycetes</taxon>
        <taxon>Mortierellales</taxon>
        <taxon>Mortierellaceae</taxon>
        <taxon>Linnemannia</taxon>
    </lineage>
</organism>
<evidence type="ECO:0000256" key="2">
    <source>
        <dbReference type="ARBA" id="ARBA00022679"/>
    </source>
</evidence>
<reference evidence="4 5" key="1">
    <citation type="journal article" date="2020" name="Fungal Divers.">
        <title>Resolving the Mortierellaceae phylogeny through synthesis of multi-gene phylogenetics and phylogenomics.</title>
        <authorList>
            <person name="Vandepol N."/>
            <person name="Liber J."/>
            <person name="Desiro A."/>
            <person name="Na H."/>
            <person name="Kennedy M."/>
            <person name="Barry K."/>
            <person name="Grigoriev I.V."/>
            <person name="Miller A.N."/>
            <person name="O'Donnell K."/>
            <person name="Stajich J.E."/>
            <person name="Bonito G."/>
        </authorList>
    </citation>
    <scope>NUCLEOTIDE SEQUENCE [LARGE SCALE GENOMIC DNA]</scope>
    <source>
        <strain evidence="4 5">AD045</strain>
    </source>
</reference>
<dbReference type="InterPro" id="IPR015424">
    <property type="entry name" value="PyrdxlP-dep_Trfase"/>
</dbReference>
<evidence type="ECO:0000256" key="1">
    <source>
        <dbReference type="ARBA" id="ARBA00001933"/>
    </source>
</evidence>
<dbReference type="Proteomes" id="UP001194696">
    <property type="component" value="Unassembled WGS sequence"/>
</dbReference>
<dbReference type="EMBL" id="JAAAIM010000016">
    <property type="protein sequence ID" value="KAG0298080.1"/>
    <property type="molecule type" value="Genomic_DNA"/>
</dbReference>
<dbReference type="InterPro" id="IPR050087">
    <property type="entry name" value="AON_synthase_class-II"/>
</dbReference>
<keyword evidence="5" id="KW-1185">Reference proteome</keyword>
<evidence type="ECO:0000259" key="3">
    <source>
        <dbReference type="Pfam" id="PF00155"/>
    </source>
</evidence>
<gene>
    <name evidence="4" type="ORF">BGZ96_002974</name>
</gene>
<accession>A0ABQ7KIH1</accession>
<dbReference type="InterPro" id="IPR004839">
    <property type="entry name" value="Aminotransferase_I/II_large"/>
</dbReference>
<name>A0ABQ7KIH1_9FUNG</name>
<keyword evidence="2" id="KW-0808">Transferase</keyword>
<dbReference type="InterPro" id="IPR015421">
    <property type="entry name" value="PyrdxlP-dep_Trfase_major"/>
</dbReference>
<feature type="domain" description="Aminotransferase class I/classII large" evidence="3">
    <location>
        <begin position="5"/>
        <end position="228"/>
    </location>
</feature>
<dbReference type="Gene3D" id="3.40.640.10">
    <property type="entry name" value="Type I PLP-dependent aspartate aminotransferase-like (Major domain)"/>
    <property type="match status" value="1"/>
</dbReference>
<evidence type="ECO:0000313" key="5">
    <source>
        <dbReference type="Proteomes" id="UP001194696"/>
    </source>
</evidence>
<comment type="caution">
    <text evidence="4">The sequence shown here is derived from an EMBL/GenBank/DDBJ whole genome shotgun (WGS) entry which is preliminary data.</text>
</comment>
<dbReference type="Gene3D" id="3.90.1150.10">
    <property type="entry name" value="Aspartate Aminotransferase, domain 1"/>
    <property type="match status" value="1"/>
</dbReference>
<dbReference type="SUPFAM" id="SSF53383">
    <property type="entry name" value="PLP-dependent transferases"/>
    <property type="match status" value="1"/>
</dbReference>
<dbReference type="Pfam" id="PF00155">
    <property type="entry name" value="Aminotran_1_2"/>
    <property type="match status" value="1"/>
</dbReference>
<dbReference type="PANTHER" id="PTHR13693">
    <property type="entry name" value="CLASS II AMINOTRANSFERASE/8-AMINO-7-OXONONANOATE SYNTHASE"/>
    <property type="match status" value="1"/>
</dbReference>
<dbReference type="PANTHER" id="PTHR13693:SF103">
    <property type="entry name" value="AMINOTRANSFERASE CLASS I_CLASSII DOMAIN-CONTAINING PROTEIN"/>
    <property type="match status" value="1"/>
</dbReference>
<proteinExistence type="predicted"/>
<sequence>MAREKLEKIRASDTENGILVVTESLFSMDSDSPDLKALQELAHEFNATLVVDVAHDLGSLGENGRGHIELQNMIGKIDVIMGSFSKTFASSGGFVASNQRSVKEYLRYFSSPNIGSNALSPSQAAIVGKCFDIAASDEGAALRRKLMNNAMQLRQLLHDSDFDTYGEPSPIVSVKIATEGLARLVSRHLPPIGLLSNLVEFPAVAKGAARFRFQVMANHTNKDITDGADFFKMAMAMARTEDETLQSGAIELAELTKSKGTQLETS</sequence>
<evidence type="ECO:0000313" key="4">
    <source>
        <dbReference type="EMBL" id="KAG0298080.1"/>
    </source>
</evidence>
<protein>
    <recommendedName>
        <fullName evidence="3">Aminotransferase class I/classII large domain-containing protein</fullName>
    </recommendedName>
</protein>
<dbReference type="InterPro" id="IPR015422">
    <property type="entry name" value="PyrdxlP-dep_Trfase_small"/>
</dbReference>